<dbReference type="GO" id="GO:0030968">
    <property type="term" value="P:endoplasmic reticulum unfolded protein response"/>
    <property type="evidence" value="ECO:0007669"/>
    <property type="project" value="TreeGrafter"/>
</dbReference>
<dbReference type="OrthoDB" id="1740344at2759"/>
<evidence type="ECO:0000256" key="4">
    <source>
        <dbReference type="SAM" id="MobiDB-lite"/>
    </source>
</evidence>
<feature type="compositionally biased region" description="Basic and acidic residues" evidence="4">
    <location>
        <begin position="203"/>
        <end position="213"/>
    </location>
</feature>
<reference evidence="5 6" key="1">
    <citation type="submission" date="2019-12" db="EMBL/GenBank/DDBJ databases">
        <authorList>
            <person name="Alioto T."/>
            <person name="Alioto T."/>
            <person name="Gomez Garrido J."/>
        </authorList>
    </citation>
    <scope>NUCLEOTIDE SEQUENCE [LARGE SCALE GENOMIC DNA]</scope>
</reference>
<evidence type="ECO:0000256" key="1">
    <source>
        <dbReference type="ARBA" id="ARBA00022741"/>
    </source>
</evidence>
<dbReference type="Gramene" id="OE9A059115T1">
    <property type="protein sequence ID" value="OE9A059115C1"/>
    <property type="gene ID" value="OE9A059115"/>
</dbReference>
<accession>A0A8S0RQE7</accession>
<dbReference type="PANTHER" id="PTHR45639:SF3">
    <property type="entry name" value="HYPOXIA UP-REGULATED PROTEIN 1"/>
    <property type="match status" value="1"/>
</dbReference>
<dbReference type="InterPro" id="IPR013126">
    <property type="entry name" value="Hsp_70_fam"/>
</dbReference>
<dbReference type="InterPro" id="IPR029048">
    <property type="entry name" value="HSP70_C_sf"/>
</dbReference>
<evidence type="ECO:0000313" key="5">
    <source>
        <dbReference type="EMBL" id="CAA2982153.1"/>
    </source>
</evidence>
<dbReference type="Proteomes" id="UP000594638">
    <property type="component" value="Unassembled WGS sequence"/>
</dbReference>
<dbReference type="AlphaFoldDB" id="A0A8S0RQE7"/>
<evidence type="ECO:0000256" key="3">
    <source>
        <dbReference type="ARBA" id="ARBA00023186"/>
    </source>
</evidence>
<keyword evidence="2" id="KW-0067">ATP-binding</keyword>
<dbReference type="PANTHER" id="PTHR45639">
    <property type="entry name" value="HSC70CB, ISOFORM G-RELATED"/>
    <property type="match status" value="1"/>
</dbReference>
<keyword evidence="3" id="KW-0143">Chaperone</keyword>
<gene>
    <name evidence="5" type="ORF">OLEA9_A059115</name>
</gene>
<name>A0A8S0RQE7_OLEEU</name>
<keyword evidence="5" id="KW-0346">Stress response</keyword>
<evidence type="ECO:0000313" key="6">
    <source>
        <dbReference type="Proteomes" id="UP000594638"/>
    </source>
</evidence>
<feature type="compositionally biased region" description="Polar residues" evidence="4">
    <location>
        <begin position="227"/>
        <end position="236"/>
    </location>
</feature>
<dbReference type="GO" id="GO:0140662">
    <property type="term" value="F:ATP-dependent protein folding chaperone"/>
    <property type="evidence" value="ECO:0007669"/>
    <property type="project" value="InterPro"/>
</dbReference>
<dbReference type="GO" id="GO:0034663">
    <property type="term" value="C:endoplasmic reticulum chaperone complex"/>
    <property type="evidence" value="ECO:0007669"/>
    <property type="project" value="TreeGrafter"/>
</dbReference>
<sequence length="256" mass="29871">MPLSKESFAEAKRKLEALDKKDTEREKITELKTNLEEYIYSKKSLKLWTLLESEEFEKISSDQEQQSFIRKLNEVLQEWLYTDGEDALANEFVERLNTLQAIGDPIFYRYNKLTAGPVASEHARRYLEEITGWEKEKSWLPRERIDEVISEAEKVKNWLNEEAEQQKISRFSTQAFKSDEVYTKVFDLQDKVARINRIPKPKPKVEKPVKTENESAADQSNDKDTFSGETTSQKVQNAGELDYSVTDNNDESDDHD</sequence>
<dbReference type="EMBL" id="CACTIH010003688">
    <property type="protein sequence ID" value="CAA2982153.1"/>
    <property type="molecule type" value="Genomic_DNA"/>
</dbReference>
<evidence type="ECO:0000256" key="2">
    <source>
        <dbReference type="ARBA" id="ARBA00022840"/>
    </source>
</evidence>
<dbReference type="GO" id="GO:0005524">
    <property type="term" value="F:ATP binding"/>
    <property type="evidence" value="ECO:0007669"/>
    <property type="project" value="UniProtKB-KW"/>
</dbReference>
<dbReference type="Gene3D" id="1.20.1270.10">
    <property type="match status" value="1"/>
</dbReference>
<feature type="region of interest" description="Disordered" evidence="4">
    <location>
        <begin position="197"/>
        <end position="256"/>
    </location>
</feature>
<dbReference type="SUPFAM" id="SSF100934">
    <property type="entry name" value="Heat shock protein 70kD (HSP70), C-terminal subdomain"/>
    <property type="match status" value="1"/>
</dbReference>
<organism evidence="5 6">
    <name type="scientific">Olea europaea subsp. europaea</name>
    <dbReference type="NCBI Taxonomy" id="158383"/>
    <lineage>
        <taxon>Eukaryota</taxon>
        <taxon>Viridiplantae</taxon>
        <taxon>Streptophyta</taxon>
        <taxon>Embryophyta</taxon>
        <taxon>Tracheophyta</taxon>
        <taxon>Spermatophyta</taxon>
        <taxon>Magnoliopsida</taxon>
        <taxon>eudicotyledons</taxon>
        <taxon>Gunneridae</taxon>
        <taxon>Pentapetalae</taxon>
        <taxon>asterids</taxon>
        <taxon>lamiids</taxon>
        <taxon>Lamiales</taxon>
        <taxon>Oleaceae</taxon>
        <taxon>Oleeae</taxon>
        <taxon>Olea</taxon>
    </lineage>
</organism>
<keyword evidence="1" id="KW-0547">Nucleotide-binding</keyword>
<keyword evidence="6" id="KW-1185">Reference proteome</keyword>
<protein>
    <submittedName>
        <fullName evidence="5">Heat shock 70 kDa 17</fullName>
    </submittedName>
</protein>
<proteinExistence type="predicted"/>
<comment type="caution">
    <text evidence="5">The sequence shown here is derived from an EMBL/GenBank/DDBJ whole genome shotgun (WGS) entry which is preliminary data.</text>
</comment>